<evidence type="ECO:0000313" key="4">
    <source>
        <dbReference type="Proteomes" id="UP001345827"/>
    </source>
</evidence>
<dbReference type="PANTHER" id="PTHR47417:SF1">
    <property type="entry name" value="SMR DOMAIN-CONTAINING PROTEIN YPL199C"/>
    <property type="match status" value="1"/>
</dbReference>
<evidence type="ECO:0000259" key="2">
    <source>
        <dbReference type="PROSITE" id="PS50828"/>
    </source>
</evidence>
<dbReference type="PROSITE" id="PS50828">
    <property type="entry name" value="SMR"/>
    <property type="match status" value="1"/>
</dbReference>
<feature type="compositionally biased region" description="Low complexity" evidence="1">
    <location>
        <begin position="191"/>
        <end position="235"/>
    </location>
</feature>
<dbReference type="InterPro" id="IPR053020">
    <property type="entry name" value="Smr_domain_protein"/>
</dbReference>
<dbReference type="EMBL" id="JAXLQG010000001">
    <property type="protein sequence ID" value="KAK5545183.1"/>
    <property type="molecule type" value="Genomic_DNA"/>
</dbReference>
<keyword evidence="4" id="KW-1185">Reference proteome</keyword>
<organism evidence="3 4">
    <name type="scientific">Vermiconidia calcicola</name>
    <dbReference type="NCBI Taxonomy" id="1690605"/>
    <lineage>
        <taxon>Eukaryota</taxon>
        <taxon>Fungi</taxon>
        <taxon>Dikarya</taxon>
        <taxon>Ascomycota</taxon>
        <taxon>Pezizomycotina</taxon>
        <taxon>Dothideomycetes</taxon>
        <taxon>Dothideomycetidae</taxon>
        <taxon>Mycosphaerellales</taxon>
        <taxon>Extremaceae</taxon>
        <taxon>Vermiconidia</taxon>
    </lineage>
</organism>
<dbReference type="InterPro" id="IPR036063">
    <property type="entry name" value="Smr_dom_sf"/>
</dbReference>
<feature type="compositionally biased region" description="Polar residues" evidence="1">
    <location>
        <begin position="1"/>
        <end position="10"/>
    </location>
</feature>
<sequence length="268" mass="30489">MSYEMSTQHATRVGARPFNHSQSQAAEQEYDRLRDLARREAQKRSECLAKSQQAYGNGDGAAAHALSQEGKDHGAKMEQYNKQASEFIFRENNADGRIPGDTIDLHGQFVEEAEDILEERIRYAQAHGQSHLHVIVGRGNHSVNHVQKIKPRVEQVCKELGLQYHTEPNEGRIYVNLAGGAVDMQHANNWGGYQSQQPAYQQPYPGGQQQQGYGYQQPYQPQQQQQHHQQQQYGGQQHGGQGQQDKIEKVVKKFLPRLLNKLLRMLCH</sequence>
<feature type="region of interest" description="Disordered" evidence="1">
    <location>
        <begin position="189"/>
        <end position="245"/>
    </location>
</feature>
<dbReference type="Proteomes" id="UP001345827">
    <property type="component" value="Unassembled WGS sequence"/>
</dbReference>
<comment type="caution">
    <text evidence="3">The sequence shown here is derived from an EMBL/GenBank/DDBJ whole genome shotgun (WGS) entry which is preliminary data.</text>
</comment>
<proteinExistence type="predicted"/>
<accession>A0AAV9QKP6</accession>
<dbReference type="InterPro" id="IPR002625">
    <property type="entry name" value="Smr_dom"/>
</dbReference>
<name>A0AAV9QKP6_9PEZI</name>
<gene>
    <name evidence="3" type="ORF">LTR25_000190</name>
</gene>
<dbReference type="SMART" id="SM00463">
    <property type="entry name" value="SMR"/>
    <property type="match status" value="1"/>
</dbReference>
<feature type="domain" description="Smr" evidence="2">
    <location>
        <begin position="103"/>
        <end position="178"/>
    </location>
</feature>
<dbReference type="SMART" id="SM01162">
    <property type="entry name" value="DUF1771"/>
    <property type="match status" value="1"/>
</dbReference>
<dbReference type="InterPro" id="IPR013899">
    <property type="entry name" value="DUF1771"/>
</dbReference>
<dbReference type="PANTHER" id="PTHR47417">
    <property type="entry name" value="SMR DOMAIN-CONTAINING PROTEIN YPL199C"/>
    <property type="match status" value="1"/>
</dbReference>
<dbReference type="AlphaFoldDB" id="A0AAV9QKP6"/>
<feature type="region of interest" description="Disordered" evidence="1">
    <location>
        <begin position="1"/>
        <end position="28"/>
    </location>
</feature>
<dbReference type="Pfam" id="PF01713">
    <property type="entry name" value="Smr"/>
    <property type="match status" value="1"/>
</dbReference>
<dbReference type="SUPFAM" id="SSF160443">
    <property type="entry name" value="SMR domain-like"/>
    <property type="match status" value="1"/>
</dbReference>
<dbReference type="Pfam" id="PF08590">
    <property type="entry name" value="DUF1771"/>
    <property type="match status" value="1"/>
</dbReference>
<evidence type="ECO:0000256" key="1">
    <source>
        <dbReference type="SAM" id="MobiDB-lite"/>
    </source>
</evidence>
<reference evidence="3 4" key="1">
    <citation type="submission" date="2023-06" db="EMBL/GenBank/DDBJ databases">
        <title>Black Yeasts Isolated from many extreme environments.</title>
        <authorList>
            <person name="Coleine C."/>
            <person name="Stajich J.E."/>
            <person name="Selbmann L."/>
        </authorList>
    </citation>
    <scope>NUCLEOTIDE SEQUENCE [LARGE SCALE GENOMIC DNA]</scope>
    <source>
        <strain evidence="3 4">CCFEE 5887</strain>
    </source>
</reference>
<dbReference type="Gene3D" id="3.30.1370.110">
    <property type="match status" value="1"/>
</dbReference>
<evidence type="ECO:0000313" key="3">
    <source>
        <dbReference type="EMBL" id="KAK5545183.1"/>
    </source>
</evidence>
<protein>
    <recommendedName>
        <fullName evidence="2">Smr domain-containing protein</fullName>
    </recommendedName>
</protein>